<name>A0ACB6SDE7_9PLEO</name>
<dbReference type="Proteomes" id="UP000799754">
    <property type="component" value="Unassembled WGS sequence"/>
</dbReference>
<reference evidence="1" key="1">
    <citation type="journal article" date="2020" name="Stud. Mycol.">
        <title>101 Dothideomycetes genomes: a test case for predicting lifestyles and emergence of pathogens.</title>
        <authorList>
            <person name="Haridas S."/>
            <person name="Albert R."/>
            <person name="Binder M."/>
            <person name="Bloem J."/>
            <person name="Labutti K."/>
            <person name="Salamov A."/>
            <person name="Andreopoulos B."/>
            <person name="Baker S."/>
            <person name="Barry K."/>
            <person name="Bills G."/>
            <person name="Bluhm B."/>
            <person name="Cannon C."/>
            <person name="Castanera R."/>
            <person name="Culley D."/>
            <person name="Daum C."/>
            <person name="Ezra D."/>
            <person name="Gonzalez J."/>
            <person name="Henrissat B."/>
            <person name="Kuo A."/>
            <person name="Liang C."/>
            <person name="Lipzen A."/>
            <person name="Lutzoni F."/>
            <person name="Magnuson J."/>
            <person name="Mondo S."/>
            <person name="Nolan M."/>
            <person name="Ohm R."/>
            <person name="Pangilinan J."/>
            <person name="Park H.-J."/>
            <person name="Ramirez L."/>
            <person name="Alfaro M."/>
            <person name="Sun H."/>
            <person name="Tritt A."/>
            <person name="Yoshinaga Y."/>
            <person name="Zwiers L.-H."/>
            <person name="Turgeon B."/>
            <person name="Goodwin S."/>
            <person name="Spatafora J."/>
            <person name="Crous P."/>
            <person name="Grigoriev I."/>
        </authorList>
    </citation>
    <scope>NUCLEOTIDE SEQUENCE</scope>
    <source>
        <strain evidence="1">CBS 525.71</strain>
    </source>
</reference>
<evidence type="ECO:0000313" key="2">
    <source>
        <dbReference type="Proteomes" id="UP000799754"/>
    </source>
</evidence>
<evidence type="ECO:0000313" key="1">
    <source>
        <dbReference type="EMBL" id="KAF2631334.1"/>
    </source>
</evidence>
<proteinExistence type="predicted"/>
<protein>
    <submittedName>
        <fullName evidence="1">Uncharacterized protein</fullName>
    </submittedName>
</protein>
<gene>
    <name evidence="1" type="ORF">BU25DRAFT_418927</name>
</gene>
<sequence length="185" mass="21294">MGFNIQRCGYRDDDAWKALITAWKEEVASGIRGLYVDSDRIADALDMKCKRFTQTGLGIIYKGKEKRDPMSTIPNTACMWMPKHSTAVYNSWHCLKRGNTNSGCPYATRETRLWGKSPYVNIVRPPTLKVLNSIYLDDKTDAEVPVSIEVFPWTVLQDVYEAIGEDWFYQAVMEDWTHDQDRVVV</sequence>
<keyword evidence="2" id="KW-1185">Reference proteome</keyword>
<dbReference type="EMBL" id="MU006705">
    <property type="protein sequence ID" value="KAF2631334.1"/>
    <property type="molecule type" value="Genomic_DNA"/>
</dbReference>
<organism evidence="1 2">
    <name type="scientific">Macroventuria anomochaeta</name>
    <dbReference type="NCBI Taxonomy" id="301207"/>
    <lineage>
        <taxon>Eukaryota</taxon>
        <taxon>Fungi</taxon>
        <taxon>Dikarya</taxon>
        <taxon>Ascomycota</taxon>
        <taxon>Pezizomycotina</taxon>
        <taxon>Dothideomycetes</taxon>
        <taxon>Pleosporomycetidae</taxon>
        <taxon>Pleosporales</taxon>
        <taxon>Pleosporineae</taxon>
        <taxon>Didymellaceae</taxon>
        <taxon>Macroventuria</taxon>
    </lineage>
</organism>
<comment type="caution">
    <text evidence="1">The sequence shown here is derived from an EMBL/GenBank/DDBJ whole genome shotgun (WGS) entry which is preliminary data.</text>
</comment>
<accession>A0ACB6SDE7</accession>